<dbReference type="Pfam" id="PF25967">
    <property type="entry name" value="RND-MFP_C"/>
    <property type="match status" value="1"/>
</dbReference>
<dbReference type="Pfam" id="PF25973">
    <property type="entry name" value="BSH_CzcB"/>
    <property type="match status" value="1"/>
</dbReference>
<dbReference type="NCBIfam" id="TIGR01730">
    <property type="entry name" value="RND_mfp"/>
    <property type="match status" value="1"/>
</dbReference>
<proteinExistence type="inferred from homology"/>
<reference evidence="5 6" key="1">
    <citation type="submission" date="2012-02" db="EMBL/GenBank/DDBJ databases">
        <title>The Genome Sequence of Parabacteroides johnsonii CL02T12C29.</title>
        <authorList>
            <consortium name="The Broad Institute Genome Sequencing Platform"/>
            <person name="Earl A."/>
            <person name="Ward D."/>
            <person name="Feldgarden M."/>
            <person name="Gevers D."/>
            <person name="Zitomersky N.L."/>
            <person name="Coyne M.J."/>
            <person name="Comstock L.E."/>
            <person name="Young S.K."/>
            <person name="Zeng Q."/>
            <person name="Gargeya S."/>
            <person name="Fitzgerald M."/>
            <person name="Haas B."/>
            <person name="Abouelleil A."/>
            <person name="Alvarado L."/>
            <person name="Arachchi H.M."/>
            <person name="Berlin A."/>
            <person name="Chapman S.B."/>
            <person name="Gearin G."/>
            <person name="Goldberg J."/>
            <person name="Griggs A."/>
            <person name="Gujja S."/>
            <person name="Hansen M."/>
            <person name="Heiman D."/>
            <person name="Howarth C."/>
            <person name="Larimer J."/>
            <person name="Lui A."/>
            <person name="MacDonald P.J.P."/>
            <person name="McCowen C."/>
            <person name="Montmayeur A."/>
            <person name="Murphy C."/>
            <person name="Neiman D."/>
            <person name="Pearson M."/>
            <person name="Priest M."/>
            <person name="Roberts A."/>
            <person name="Saif S."/>
            <person name="Shea T."/>
            <person name="Sisk P."/>
            <person name="Stolte C."/>
            <person name="Sykes S."/>
            <person name="Wortman J."/>
            <person name="Nusbaum C."/>
            <person name="Birren B."/>
        </authorList>
    </citation>
    <scope>NUCLEOTIDE SEQUENCE [LARGE SCALE GENOMIC DNA]</scope>
    <source>
        <strain evidence="5 6">CL02T12C29</strain>
    </source>
</reference>
<feature type="domain" description="CusB-like beta-barrel" evidence="2">
    <location>
        <begin position="192"/>
        <end position="265"/>
    </location>
</feature>
<dbReference type="SUPFAM" id="SSF111369">
    <property type="entry name" value="HlyD-like secretion proteins"/>
    <property type="match status" value="1"/>
</dbReference>
<dbReference type="GO" id="GO:1990281">
    <property type="term" value="C:efflux pump complex"/>
    <property type="evidence" value="ECO:0007669"/>
    <property type="project" value="TreeGrafter"/>
</dbReference>
<dbReference type="PATRIC" id="fig|999419.3.peg.1223"/>
<dbReference type="RefSeq" id="WP_008155503.1">
    <property type="nucleotide sequence ID" value="NZ_JH976465.1"/>
</dbReference>
<dbReference type="Gene3D" id="1.10.287.470">
    <property type="entry name" value="Helix hairpin bin"/>
    <property type="match status" value="1"/>
</dbReference>
<dbReference type="Gene3D" id="2.40.50.100">
    <property type="match status" value="1"/>
</dbReference>
<feature type="domain" description="CzcB-like barrel-sandwich hybrid" evidence="4">
    <location>
        <begin position="65"/>
        <end position="184"/>
    </location>
</feature>
<dbReference type="EMBL" id="AGZP01000011">
    <property type="protein sequence ID" value="EKN12421.1"/>
    <property type="molecule type" value="Genomic_DNA"/>
</dbReference>
<comment type="similarity">
    <text evidence="1">Belongs to the membrane fusion protein (MFP) (TC 8.A.1) family.</text>
</comment>
<dbReference type="InterPro" id="IPR058647">
    <property type="entry name" value="BSH_CzcB-like"/>
</dbReference>
<dbReference type="eggNOG" id="COG0845">
    <property type="taxonomic scope" value="Bacteria"/>
</dbReference>
<organism evidence="5 6">
    <name type="scientific">Parabacteroides johnsonii CL02T12C29</name>
    <dbReference type="NCBI Taxonomy" id="999419"/>
    <lineage>
        <taxon>Bacteria</taxon>
        <taxon>Pseudomonadati</taxon>
        <taxon>Bacteroidota</taxon>
        <taxon>Bacteroidia</taxon>
        <taxon>Bacteroidales</taxon>
        <taxon>Tannerellaceae</taxon>
        <taxon>Parabacteroides</taxon>
    </lineage>
</organism>
<dbReference type="InterPro" id="IPR058627">
    <property type="entry name" value="MdtA-like_C"/>
</dbReference>
<dbReference type="Gene3D" id="2.40.420.20">
    <property type="match status" value="1"/>
</dbReference>
<feature type="domain" description="Multidrug resistance protein MdtA-like C-terminal permuted SH3" evidence="3">
    <location>
        <begin position="275"/>
        <end position="333"/>
    </location>
</feature>
<dbReference type="Pfam" id="PF25954">
    <property type="entry name" value="Beta-barrel_RND_2"/>
    <property type="match status" value="1"/>
</dbReference>
<gene>
    <name evidence="5" type="ORF">HMPREF1077_01197</name>
</gene>
<dbReference type="Proteomes" id="UP000001218">
    <property type="component" value="Unassembled WGS sequence"/>
</dbReference>
<dbReference type="Gene3D" id="2.40.30.170">
    <property type="match status" value="1"/>
</dbReference>
<dbReference type="PANTHER" id="PTHR30469">
    <property type="entry name" value="MULTIDRUG RESISTANCE PROTEIN MDTA"/>
    <property type="match status" value="1"/>
</dbReference>
<evidence type="ECO:0000313" key="5">
    <source>
        <dbReference type="EMBL" id="EKN12421.1"/>
    </source>
</evidence>
<evidence type="ECO:0000259" key="2">
    <source>
        <dbReference type="Pfam" id="PF25954"/>
    </source>
</evidence>
<evidence type="ECO:0000259" key="3">
    <source>
        <dbReference type="Pfam" id="PF25967"/>
    </source>
</evidence>
<dbReference type="InterPro" id="IPR058792">
    <property type="entry name" value="Beta-barrel_RND_2"/>
</dbReference>
<dbReference type="PROSITE" id="PS51257">
    <property type="entry name" value="PROKAR_LIPOPROTEIN"/>
    <property type="match status" value="1"/>
</dbReference>
<dbReference type="InterPro" id="IPR006143">
    <property type="entry name" value="RND_pump_MFP"/>
</dbReference>
<dbReference type="AlphaFoldDB" id="K5ZLP6"/>
<evidence type="ECO:0000256" key="1">
    <source>
        <dbReference type="ARBA" id="ARBA00009477"/>
    </source>
</evidence>
<evidence type="ECO:0000313" key="6">
    <source>
        <dbReference type="Proteomes" id="UP000001218"/>
    </source>
</evidence>
<accession>K5ZLP6</accession>
<protein>
    <submittedName>
        <fullName evidence="5">Efflux transporter, RND family, MFP subunit</fullName>
    </submittedName>
</protein>
<evidence type="ECO:0000259" key="4">
    <source>
        <dbReference type="Pfam" id="PF25973"/>
    </source>
</evidence>
<sequence length="344" mass="37658">MKKFYLTVSLFSVIALTGCQDNKKQTMENESVKVKIMQVTASQDMHCKRFSGTVEEENGTALSFSVMGTVKTVHVALGQHVSKGELIATLDPISIQSSYNVAKASLEQAEDAYRRMKELHDKGSLPEMQWVEVQSKLQQARAMEEIAGKNLRDCKLYAPFSGVIAEKTVEVGQNVTPAIPVFKLVTANLLKVKIAIPETEIAGISLAQKAEVAVPALGDRKFSGVIVEKGIVAHPLSRSYDVKIRVENSGKDLMPGMVTEVTLDENTSASSEQCIIPAHIVQLDENNRSFVWIEKEGKARKCVVDCGDFTANGVRIVSGLKKGDRIIVEGQQKVCEGTDLTFLE</sequence>
<dbReference type="HOGENOM" id="CLU_018816_1_0_10"/>
<comment type="caution">
    <text evidence="5">The sequence shown here is derived from an EMBL/GenBank/DDBJ whole genome shotgun (WGS) entry which is preliminary data.</text>
</comment>
<name>K5ZLP6_9BACT</name>
<dbReference type="GO" id="GO:0015562">
    <property type="term" value="F:efflux transmembrane transporter activity"/>
    <property type="evidence" value="ECO:0007669"/>
    <property type="project" value="TreeGrafter"/>
</dbReference>
<dbReference type="PANTHER" id="PTHR30469:SF20">
    <property type="entry name" value="EFFLUX RND TRANSPORTER PERIPLASMIC ADAPTOR SUBUNIT"/>
    <property type="match status" value="1"/>
</dbReference>
<dbReference type="OrthoDB" id="9798190at2"/>